<gene>
    <name evidence="5" type="ORF">Z955_05395</name>
</gene>
<dbReference type="AlphaFoldDB" id="A0A0A0IH10"/>
<evidence type="ECO:0000256" key="2">
    <source>
        <dbReference type="ARBA" id="ARBA00022729"/>
    </source>
</evidence>
<dbReference type="Pfam" id="PF01522">
    <property type="entry name" value="Polysacc_deac_1"/>
    <property type="match status" value="1"/>
</dbReference>
<feature type="region of interest" description="Disordered" evidence="3">
    <location>
        <begin position="24"/>
        <end position="52"/>
    </location>
</feature>
<dbReference type="RefSeq" id="WP_039257612.1">
    <property type="nucleotide sequence ID" value="NZ_JDRY01000027.1"/>
</dbReference>
<organism evidence="5 6">
    <name type="scientific">Clostridium botulinum C/D str. DC5</name>
    <dbReference type="NCBI Taxonomy" id="1443128"/>
    <lineage>
        <taxon>Bacteria</taxon>
        <taxon>Bacillati</taxon>
        <taxon>Bacillota</taxon>
        <taxon>Clostridia</taxon>
        <taxon>Eubacteriales</taxon>
        <taxon>Clostridiaceae</taxon>
        <taxon>Clostridium</taxon>
    </lineage>
</organism>
<dbReference type="GO" id="GO:0045493">
    <property type="term" value="P:xylan catabolic process"/>
    <property type="evidence" value="ECO:0007669"/>
    <property type="project" value="UniProtKB-KW"/>
</dbReference>
<keyword evidence="5" id="KW-0119">Carbohydrate metabolism</keyword>
<keyword evidence="5" id="KW-0624">Polysaccharide degradation</keyword>
<protein>
    <submittedName>
        <fullName evidence="5">Xylanase deacetylase</fullName>
    </submittedName>
</protein>
<dbReference type="GO" id="GO:0005576">
    <property type="term" value="C:extracellular region"/>
    <property type="evidence" value="ECO:0007669"/>
    <property type="project" value="UniProtKB-SubCell"/>
</dbReference>
<dbReference type="PROSITE" id="PS51257">
    <property type="entry name" value="PROKAR_LIPOPROTEIN"/>
    <property type="match status" value="1"/>
</dbReference>
<keyword evidence="5" id="KW-0326">Glycosidase</keyword>
<dbReference type="InterPro" id="IPR051398">
    <property type="entry name" value="Polysacch_Deacetylase"/>
</dbReference>
<name>A0A0A0IH10_CLOBO</name>
<keyword evidence="2" id="KW-0732">Signal</keyword>
<dbReference type="Gene3D" id="3.20.20.370">
    <property type="entry name" value="Glycoside hydrolase/deacetylase"/>
    <property type="match status" value="1"/>
</dbReference>
<dbReference type="CDD" id="cd10918">
    <property type="entry name" value="CE4_NodB_like_5s_6s"/>
    <property type="match status" value="1"/>
</dbReference>
<accession>A0A0A0IH10</accession>
<dbReference type="InterPro" id="IPR011330">
    <property type="entry name" value="Glyco_hydro/deAcase_b/a-brl"/>
</dbReference>
<comment type="caution">
    <text evidence="5">The sequence shown here is derived from an EMBL/GenBank/DDBJ whole genome shotgun (WGS) entry which is preliminary data.</text>
</comment>
<evidence type="ECO:0000313" key="5">
    <source>
        <dbReference type="EMBL" id="KGM99883.1"/>
    </source>
</evidence>
<dbReference type="PROSITE" id="PS51677">
    <property type="entry name" value="NODB"/>
    <property type="match status" value="1"/>
</dbReference>
<evidence type="ECO:0000256" key="3">
    <source>
        <dbReference type="SAM" id="MobiDB-lite"/>
    </source>
</evidence>
<dbReference type="GO" id="GO:0016798">
    <property type="term" value="F:hydrolase activity, acting on glycosyl bonds"/>
    <property type="evidence" value="ECO:0007669"/>
    <property type="project" value="UniProtKB-KW"/>
</dbReference>
<dbReference type="PANTHER" id="PTHR34216:SF3">
    <property type="entry name" value="POLY-BETA-1,6-N-ACETYL-D-GLUCOSAMINE N-DEACETYLASE"/>
    <property type="match status" value="1"/>
</dbReference>
<dbReference type="Proteomes" id="UP000030014">
    <property type="component" value="Unassembled WGS sequence"/>
</dbReference>
<dbReference type="InterPro" id="IPR002509">
    <property type="entry name" value="NODB_dom"/>
</dbReference>
<reference evidence="5 6" key="1">
    <citation type="submission" date="2014-01" db="EMBL/GenBank/DDBJ databases">
        <title>Plasmidome dynamics in the species complex Clostridium novyi sensu lato converts strains of independent lineages into distinctly different pathogens.</title>
        <authorList>
            <person name="Skarin H."/>
            <person name="Segerman B."/>
        </authorList>
    </citation>
    <scope>NUCLEOTIDE SEQUENCE [LARGE SCALE GENOMIC DNA]</scope>
    <source>
        <strain evidence="5 6">DC5</strain>
    </source>
</reference>
<evidence type="ECO:0000313" key="6">
    <source>
        <dbReference type="Proteomes" id="UP000030014"/>
    </source>
</evidence>
<feature type="domain" description="NodB homology" evidence="4">
    <location>
        <begin position="127"/>
        <end position="291"/>
    </location>
</feature>
<keyword evidence="5" id="KW-0858">Xylan degradation</keyword>
<dbReference type="GO" id="GO:0016810">
    <property type="term" value="F:hydrolase activity, acting on carbon-nitrogen (but not peptide) bonds"/>
    <property type="evidence" value="ECO:0007669"/>
    <property type="project" value="InterPro"/>
</dbReference>
<sequence>MKKNLALISTIIFSLSLVGCTSKQNKVSTPSISNTKTQQKIDENSTVSKPNVNTPKEITNTKDLKHNNEGVPVIMYHSIKYEKNNCVRLPKENFENQMRYLKDNNYTTLTLDELYSFFEKNIPVPKKSVVLTFDDGYKDNYETAYPILKKYGFKATVFVITNCIDTGEYLTSEQLKELDKNGFDVQSHTANHETLTEFSYDKQYDTVSKSKEKLEKLLNKQVKFIAYPCGKYNNDTIKAVKNAGYKMAVTTDGRWSDKSDGIFTLDRVFISGFHNMNTFKNRISNPNYDFN</sequence>
<comment type="subcellular location">
    <subcellularLocation>
        <location evidence="1">Secreted</location>
    </subcellularLocation>
</comment>
<keyword evidence="5" id="KW-0378">Hydrolase</keyword>
<evidence type="ECO:0000256" key="1">
    <source>
        <dbReference type="ARBA" id="ARBA00004613"/>
    </source>
</evidence>
<dbReference type="EMBL" id="JDRY01000027">
    <property type="protein sequence ID" value="KGM99883.1"/>
    <property type="molecule type" value="Genomic_DNA"/>
</dbReference>
<dbReference type="PANTHER" id="PTHR34216">
    <property type="match status" value="1"/>
</dbReference>
<proteinExistence type="predicted"/>
<dbReference type="SUPFAM" id="SSF88713">
    <property type="entry name" value="Glycoside hydrolase/deacetylase"/>
    <property type="match status" value="1"/>
</dbReference>
<evidence type="ECO:0000259" key="4">
    <source>
        <dbReference type="PROSITE" id="PS51677"/>
    </source>
</evidence>